<accession>A0A1F7I5W6</accession>
<proteinExistence type="predicted"/>
<protein>
    <recommendedName>
        <fullName evidence="1">PIN domain-containing protein</fullName>
    </recommendedName>
</protein>
<reference evidence="2 3" key="1">
    <citation type="journal article" date="2016" name="Nat. Commun.">
        <title>Thousands of microbial genomes shed light on interconnected biogeochemical processes in an aquifer system.</title>
        <authorList>
            <person name="Anantharaman K."/>
            <person name="Brown C.T."/>
            <person name="Hug L.A."/>
            <person name="Sharon I."/>
            <person name="Castelle C.J."/>
            <person name="Probst A.J."/>
            <person name="Thomas B.C."/>
            <person name="Singh A."/>
            <person name="Wilkins M.J."/>
            <person name="Karaoz U."/>
            <person name="Brodie E.L."/>
            <person name="Williams K.H."/>
            <person name="Hubbard S.S."/>
            <person name="Banfield J.F."/>
        </authorList>
    </citation>
    <scope>NUCLEOTIDE SEQUENCE [LARGE SCALE GENOMIC DNA]</scope>
</reference>
<dbReference type="Gene3D" id="3.40.50.1010">
    <property type="entry name" value="5'-nuclease"/>
    <property type="match status" value="1"/>
</dbReference>
<sequence length="133" mass="15627">MRKKSLLDANTIVRFFTGNPLEQAKKVRHLFTSSPPESLFIADTVILEVIYVLSSFYRFQKTDIIQKFSELLEDEVFVYNKKLIKSTWEFFKNNSISFVDAYLCALTETEEPTTLYSFDKRLQKILPQKVKEP</sequence>
<dbReference type="InterPro" id="IPR029060">
    <property type="entry name" value="PIN-like_dom_sf"/>
</dbReference>
<comment type="caution">
    <text evidence="2">The sequence shown here is derived from an EMBL/GenBank/DDBJ whole genome shotgun (WGS) entry which is preliminary data.</text>
</comment>
<evidence type="ECO:0000313" key="2">
    <source>
        <dbReference type="EMBL" id="OGK38767.1"/>
    </source>
</evidence>
<dbReference type="AlphaFoldDB" id="A0A1F7I5W6"/>
<gene>
    <name evidence="2" type="ORF">A3F03_04060</name>
</gene>
<dbReference type="EMBL" id="MGAC01000002">
    <property type="protein sequence ID" value="OGK38767.1"/>
    <property type="molecule type" value="Genomic_DNA"/>
</dbReference>
<dbReference type="Proteomes" id="UP000176803">
    <property type="component" value="Unassembled WGS sequence"/>
</dbReference>
<evidence type="ECO:0000313" key="3">
    <source>
        <dbReference type="Proteomes" id="UP000176803"/>
    </source>
</evidence>
<dbReference type="SUPFAM" id="SSF88723">
    <property type="entry name" value="PIN domain-like"/>
    <property type="match status" value="1"/>
</dbReference>
<evidence type="ECO:0000259" key="1">
    <source>
        <dbReference type="Pfam" id="PF01850"/>
    </source>
</evidence>
<feature type="domain" description="PIN" evidence="1">
    <location>
        <begin position="6"/>
        <end position="125"/>
    </location>
</feature>
<name>A0A1F7I5W6_9BACT</name>
<dbReference type="InterPro" id="IPR002716">
    <property type="entry name" value="PIN_dom"/>
</dbReference>
<organism evidence="2 3">
    <name type="scientific">Candidatus Roizmanbacteria bacterium RIFCSPHIGHO2_12_FULL_41_11</name>
    <dbReference type="NCBI Taxonomy" id="1802052"/>
    <lineage>
        <taxon>Bacteria</taxon>
        <taxon>Candidatus Roizmaniibacteriota</taxon>
    </lineage>
</organism>
<dbReference type="Pfam" id="PF01850">
    <property type="entry name" value="PIN"/>
    <property type="match status" value="1"/>
</dbReference>